<dbReference type="PANTHER" id="PTHR12121">
    <property type="entry name" value="CARBON CATABOLITE REPRESSOR PROTEIN 4"/>
    <property type="match status" value="1"/>
</dbReference>
<dbReference type="InterPro" id="IPR002048">
    <property type="entry name" value="EF_hand_dom"/>
</dbReference>
<dbReference type="KEGG" id="ehx:EMIHUDRAFT_216421"/>
<keyword evidence="3" id="KW-0732">Signal</keyword>
<dbReference type="SUPFAM" id="SSF56219">
    <property type="entry name" value="DNase I-like"/>
    <property type="match status" value="2"/>
</dbReference>
<dbReference type="AlphaFoldDB" id="A0A0D3IEX8"/>
<dbReference type="Gene3D" id="4.10.60.20">
    <property type="match status" value="1"/>
</dbReference>
<evidence type="ECO:0000313" key="6">
    <source>
        <dbReference type="Proteomes" id="UP000013827"/>
    </source>
</evidence>
<dbReference type="InterPro" id="IPR005135">
    <property type="entry name" value="Endo/exonuclease/phosphatase"/>
</dbReference>
<dbReference type="InterPro" id="IPR036691">
    <property type="entry name" value="Endo/exonu/phosph_ase_sf"/>
</dbReference>
<feature type="domain" description="EF-hand" evidence="4">
    <location>
        <begin position="364"/>
        <end position="399"/>
    </location>
</feature>
<dbReference type="EnsemblProtists" id="EOD09813">
    <property type="protein sequence ID" value="EOD09813"/>
    <property type="gene ID" value="EMIHUDRAFT_216421"/>
</dbReference>
<feature type="region of interest" description="Disordered" evidence="2">
    <location>
        <begin position="176"/>
        <end position="207"/>
    </location>
</feature>
<feature type="compositionally biased region" description="Basic and acidic residues" evidence="2">
    <location>
        <begin position="178"/>
        <end position="194"/>
    </location>
</feature>
<feature type="signal peptide" evidence="3">
    <location>
        <begin position="1"/>
        <end position="17"/>
    </location>
</feature>
<protein>
    <recommendedName>
        <fullName evidence="4">EF-hand domain-containing protein</fullName>
    </recommendedName>
</protein>
<evidence type="ECO:0000313" key="5">
    <source>
        <dbReference type="EnsemblProtists" id="EOD09813"/>
    </source>
</evidence>
<keyword evidence="6" id="KW-1185">Reference proteome</keyword>
<dbReference type="InterPro" id="IPR011992">
    <property type="entry name" value="EF-hand-dom_pair"/>
</dbReference>
<dbReference type="InterPro" id="IPR050410">
    <property type="entry name" value="CCR4/nocturin_mRNA_transcr"/>
</dbReference>
<dbReference type="Gene3D" id="1.10.238.10">
    <property type="entry name" value="EF-hand"/>
    <property type="match status" value="1"/>
</dbReference>
<evidence type="ECO:0000256" key="1">
    <source>
        <dbReference type="ARBA" id="ARBA00022837"/>
    </source>
</evidence>
<dbReference type="InterPro" id="IPR018247">
    <property type="entry name" value="EF_Hand_1_Ca_BS"/>
</dbReference>
<evidence type="ECO:0000256" key="3">
    <source>
        <dbReference type="SAM" id="SignalP"/>
    </source>
</evidence>
<proteinExistence type="predicted"/>
<keyword evidence="1" id="KW-0106">Calcium</keyword>
<dbReference type="Pfam" id="PF03372">
    <property type="entry name" value="Exo_endo_phos"/>
    <property type="match status" value="1"/>
</dbReference>
<dbReference type="GO" id="GO:0005509">
    <property type="term" value="F:calcium ion binding"/>
    <property type="evidence" value="ECO:0007669"/>
    <property type="project" value="InterPro"/>
</dbReference>
<dbReference type="Proteomes" id="UP000013827">
    <property type="component" value="Unassembled WGS sequence"/>
</dbReference>
<evidence type="ECO:0000256" key="2">
    <source>
        <dbReference type="SAM" id="MobiDB-lite"/>
    </source>
</evidence>
<dbReference type="GO" id="GO:0000175">
    <property type="term" value="F:3'-5'-RNA exonuclease activity"/>
    <property type="evidence" value="ECO:0007669"/>
    <property type="project" value="TreeGrafter"/>
</dbReference>
<dbReference type="HOGENOM" id="CLU_459637_0_0_1"/>
<dbReference type="PaxDb" id="2903-EOD09813"/>
<feature type="chain" id="PRO_5044262396" description="EF-hand domain-containing protein" evidence="3">
    <location>
        <begin position="18"/>
        <end position="594"/>
    </location>
</feature>
<dbReference type="STRING" id="2903.R1BIY3"/>
<reference evidence="5" key="2">
    <citation type="submission" date="2024-10" db="UniProtKB">
        <authorList>
            <consortium name="EnsemblProtists"/>
        </authorList>
    </citation>
    <scope>IDENTIFICATION</scope>
</reference>
<accession>A0A0D3IEX8</accession>
<dbReference type="CDD" id="cd00051">
    <property type="entry name" value="EFh"/>
    <property type="match status" value="1"/>
</dbReference>
<reference evidence="6" key="1">
    <citation type="journal article" date="2013" name="Nature">
        <title>Pan genome of the phytoplankton Emiliania underpins its global distribution.</title>
        <authorList>
            <person name="Read B.A."/>
            <person name="Kegel J."/>
            <person name="Klute M.J."/>
            <person name="Kuo A."/>
            <person name="Lefebvre S.C."/>
            <person name="Maumus F."/>
            <person name="Mayer C."/>
            <person name="Miller J."/>
            <person name="Monier A."/>
            <person name="Salamov A."/>
            <person name="Young J."/>
            <person name="Aguilar M."/>
            <person name="Claverie J.M."/>
            <person name="Frickenhaus S."/>
            <person name="Gonzalez K."/>
            <person name="Herman E.K."/>
            <person name="Lin Y.C."/>
            <person name="Napier J."/>
            <person name="Ogata H."/>
            <person name="Sarno A.F."/>
            <person name="Shmutz J."/>
            <person name="Schroeder D."/>
            <person name="de Vargas C."/>
            <person name="Verret F."/>
            <person name="von Dassow P."/>
            <person name="Valentin K."/>
            <person name="Van de Peer Y."/>
            <person name="Wheeler G."/>
            <person name="Dacks J.B."/>
            <person name="Delwiche C.F."/>
            <person name="Dyhrman S.T."/>
            <person name="Glockner G."/>
            <person name="John U."/>
            <person name="Richards T."/>
            <person name="Worden A.Z."/>
            <person name="Zhang X."/>
            <person name="Grigoriev I.V."/>
            <person name="Allen A.E."/>
            <person name="Bidle K."/>
            <person name="Borodovsky M."/>
            <person name="Bowler C."/>
            <person name="Brownlee C."/>
            <person name="Cock J.M."/>
            <person name="Elias M."/>
            <person name="Gladyshev V.N."/>
            <person name="Groth M."/>
            <person name="Guda C."/>
            <person name="Hadaegh A."/>
            <person name="Iglesias-Rodriguez M.D."/>
            <person name="Jenkins J."/>
            <person name="Jones B.M."/>
            <person name="Lawson T."/>
            <person name="Leese F."/>
            <person name="Lindquist E."/>
            <person name="Lobanov A."/>
            <person name="Lomsadze A."/>
            <person name="Malik S.B."/>
            <person name="Marsh M.E."/>
            <person name="Mackinder L."/>
            <person name="Mock T."/>
            <person name="Mueller-Roeber B."/>
            <person name="Pagarete A."/>
            <person name="Parker M."/>
            <person name="Probert I."/>
            <person name="Quesneville H."/>
            <person name="Raines C."/>
            <person name="Rensing S.A."/>
            <person name="Riano-Pachon D.M."/>
            <person name="Richier S."/>
            <person name="Rokitta S."/>
            <person name="Shiraiwa Y."/>
            <person name="Soanes D.M."/>
            <person name="van der Giezen M."/>
            <person name="Wahlund T.M."/>
            <person name="Williams B."/>
            <person name="Wilson W."/>
            <person name="Wolfe G."/>
            <person name="Wurch L.L."/>
        </authorList>
    </citation>
    <scope>NUCLEOTIDE SEQUENCE</scope>
</reference>
<dbReference type="SUPFAM" id="SSF47473">
    <property type="entry name" value="EF-hand"/>
    <property type="match status" value="1"/>
</dbReference>
<dbReference type="GeneID" id="17255957"/>
<dbReference type="PANTHER" id="PTHR12121:SF36">
    <property type="entry name" value="ENDONUCLEASE_EXONUCLEASE_PHOSPHATASE DOMAIN-CONTAINING PROTEIN"/>
    <property type="match status" value="1"/>
</dbReference>
<dbReference type="RefSeq" id="XP_005762242.1">
    <property type="nucleotide sequence ID" value="XM_005762185.1"/>
</dbReference>
<dbReference type="PROSITE" id="PS00018">
    <property type="entry name" value="EF_HAND_1"/>
    <property type="match status" value="1"/>
</dbReference>
<evidence type="ECO:0000259" key="4">
    <source>
        <dbReference type="PROSITE" id="PS50222"/>
    </source>
</evidence>
<name>A0A0D3IEX8_EMIH1</name>
<dbReference type="PROSITE" id="PS50222">
    <property type="entry name" value="EF_HAND_2"/>
    <property type="match status" value="1"/>
</dbReference>
<sequence length="594" mass="65072">MMPVYSLVSLLPLIAHAVALHGSPPSAELIPHGTLRLAQPASTFSLLSWNILLPNGEDNWWCEKMYQPHVPHDCRQWSHRQRLIRDRLLLADADIVCVQEAAGDTFASDFEFLHADGYESVLHKKFRFRCATFYRPSAFKLLSVAHEDRALVAKFASASDPSLALFLANVHLSGGASPDRRLRQVHGVTEREASDAEAAASRRKTEASPPRVIITGDFNSDGNTAVRRLLVDGSVEPEWREPQYNEVELTSKPRRHGLGAFADAGEVAYAQNVCDGDWGDWGGRIDYAHYRERRPATYVVPSLGAAFLERSRRSTSRQQLVADNEMLERLVRSQEGRAPPVAPPRSLSAADLALCDATAGADAPFVAACRRAFDAIDADRGGSLSAAELRQALALLSVLGPNGEEPSAADADAMLSAADTDSSGEADVESLIARFTAAFRAALDALFDRLAEGPAALGAEGGEELVIPESAALAWLELINRELGRGTYRGAMAAFERSEAATGRRELTRRAFHGIFARELGEGKWWQGAASPPRRHYEAWLDYAYYTANSLRLAGYQESLSEEQARRIYKDGDALPNAWHPSDHIPVGCVFEWG</sequence>
<dbReference type="Gene3D" id="3.60.10.10">
    <property type="entry name" value="Endonuclease/exonuclease/phosphatase"/>
    <property type="match status" value="1"/>
</dbReference>
<organism evidence="5 6">
    <name type="scientific">Emiliania huxleyi (strain CCMP1516)</name>
    <dbReference type="NCBI Taxonomy" id="280463"/>
    <lineage>
        <taxon>Eukaryota</taxon>
        <taxon>Haptista</taxon>
        <taxon>Haptophyta</taxon>
        <taxon>Prymnesiophyceae</taxon>
        <taxon>Isochrysidales</taxon>
        <taxon>Noelaerhabdaceae</taxon>
        <taxon>Emiliania</taxon>
    </lineage>
</organism>
<dbReference type="eggNOG" id="KOG2338">
    <property type="taxonomic scope" value="Eukaryota"/>
</dbReference>